<evidence type="ECO:0000313" key="2">
    <source>
        <dbReference type="Proteomes" id="UP001626550"/>
    </source>
</evidence>
<gene>
    <name evidence="1" type="ORF">Ciccas_009859</name>
</gene>
<dbReference type="Proteomes" id="UP001626550">
    <property type="component" value="Unassembled WGS sequence"/>
</dbReference>
<accession>A0ABD2PWA3</accession>
<keyword evidence="2" id="KW-1185">Reference proteome</keyword>
<comment type="caution">
    <text evidence="1">The sequence shown here is derived from an EMBL/GenBank/DDBJ whole genome shotgun (WGS) entry which is preliminary data.</text>
</comment>
<organism evidence="1 2">
    <name type="scientific">Cichlidogyrus casuarinus</name>
    <dbReference type="NCBI Taxonomy" id="1844966"/>
    <lineage>
        <taxon>Eukaryota</taxon>
        <taxon>Metazoa</taxon>
        <taxon>Spiralia</taxon>
        <taxon>Lophotrochozoa</taxon>
        <taxon>Platyhelminthes</taxon>
        <taxon>Monogenea</taxon>
        <taxon>Monopisthocotylea</taxon>
        <taxon>Dactylogyridea</taxon>
        <taxon>Ancyrocephalidae</taxon>
        <taxon>Cichlidogyrus</taxon>
    </lineage>
</organism>
<evidence type="ECO:0000313" key="1">
    <source>
        <dbReference type="EMBL" id="KAL3311559.1"/>
    </source>
</evidence>
<feature type="non-terminal residue" evidence="1">
    <location>
        <position position="108"/>
    </location>
</feature>
<dbReference type="AlphaFoldDB" id="A0ABD2PWA3"/>
<name>A0ABD2PWA3_9PLAT</name>
<dbReference type="EMBL" id="JBJKFK010002143">
    <property type="protein sequence ID" value="KAL3311559.1"/>
    <property type="molecule type" value="Genomic_DNA"/>
</dbReference>
<protein>
    <submittedName>
        <fullName evidence="1">Uncharacterized protein</fullName>
    </submittedName>
</protein>
<reference evidence="1 2" key="1">
    <citation type="submission" date="2024-11" db="EMBL/GenBank/DDBJ databases">
        <title>Adaptive evolution of stress response genes in parasites aligns with host niche diversity.</title>
        <authorList>
            <person name="Hahn C."/>
            <person name="Resl P."/>
        </authorList>
    </citation>
    <scope>NUCLEOTIDE SEQUENCE [LARGE SCALE GENOMIC DNA]</scope>
    <source>
        <strain evidence="1">EGGRZ-B1_66</strain>
        <tissue evidence="1">Body</tissue>
    </source>
</reference>
<sequence length="108" mass="12467">MRLPIDFDGREEERQQEEMGNLALQVRKNPEEALVGVKERPKKEETKDDSKLMENVKEVVVRRDEVREPLEEKFKGPYEVVVATTCLDSISAMLFSLPLMYFTSSTTS</sequence>
<proteinExistence type="predicted"/>